<dbReference type="InterPro" id="IPR035906">
    <property type="entry name" value="MetI-like_sf"/>
</dbReference>
<evidence type="ECO:0000256" key="4">
    <source>
        <dbReference type="ARBA" id="ARBA00022692"/>
    </source>
</evidence>
<keyword evidence="4 7" id="KW-0812">Transmembrane</keyword>
<name>A0A6B1D5Q9_9CHLR</name>
<comment type="similarity">
    <text evidence="7">Belongs to the binding-protein-dependent transport system permease family.</text>
</comment>
<dbReference type="InterPro" id="IPR000515">
    <property type="entry name" value="MetI-like"/>
</dbReference>
<feature type="transmembrane region" description="Helical" evidence="7">
    <location>
        <begin position="123"/>
        <end position="146"/>
    </location>
</feature>
<feature type="transmembrane region" description="Helical" evidence="7">
    <location>
        <begin position="211"/>
        <end position="233"/>
    </location>
</feature>
<protein>
    <submittedName>
        <fullName evidence="9">Carbohydrate ABC transporter permease</fullName>
    </submittedName>
</protein>
<dbReference type="AlphaFoldDB" id="A0A6B1D5Q9"/>
<keyword evidence="3" id="KW-1003">Cell membrane</keyword>
<evidence type="ECO:0000256" key="6">
    <source>
        <dbReference type="ARBA" id="ARBA00023136"/>
    </source>
</evidence>
<feature type="transmembrane region" description="Helical" evidence="7">
    <location>
        <begin position="66"/>
        <end position="87"/>
    </location>
</feature>
<dbReference type="SUPFAM" id="SSF161098">
    <property type="entry name" value="MetI-like"/>
    <property type="match status" value="1"/>
</dbReference>
<evidence type="ECO:0000313" key="9">
    <source>
        <dbReference type="EMBL" id="MYC94752.1"/>
    </source>
</evidence>
<dbReference type="CDD" id="cd06261">
    <property type="entry name" value="TM_PBP2"/>
    <property type="match status" value="1"/>
</dbReference>
<evidence type="ECO:0000256" key="5">
    <source>
        <dbReference type="ARBA" id="ARBA00022989"/>
    </source>
</evidence>
<keyword evidence="2 7" id="KW-0813">Transport</keyword>
<keyword evidence="5 7" id="KW-1133">Transmembrane helix</keyword>
<dbReference type="EMBL" id="VXMH01000033">
    <property type="protein sequence ID" value="MYC94752.1"/>
    <property type="molecule type" value="Genomic_DNA"/>
</dbReference>
<feature type="transmembrane region" description="Helical" evidence="7">
    <location>
        <begin position="253"/>
        <end position="277"/>
    </location>
</feature>
<reference evidence="9" key="1">
    <citation type="submission" date="2019-09" db="EMBL/GenBank/DDBJ databases">
        <title>Characterisation of the sponge microbiome using genome-centric metagenomics.</title>
        <authorList>
            <person name="Engelberts J.P."/>
            <person name="Robbins S.J."/>
            <person name="De Goeij J.M."/>
            <person name="Aranda M."/>
            <person name="Bell S.C."/>
            <person name="Webster N.S."/>
        </authorList>
    </citation>
    <scope>NUCLEOTIDE SEQUENCE</scope>
    <source>
        <strain evidence="9">SB0661_bin_32</strain>
    </source>
</reference>
<accession>A0A6B1D5Q9</accession>
<dbReference type="GO" id="GO:0055085">
    <property type="term" value="P:transmembrane transport"/>
    <property type="evidence" value="ECO:0007669"/>
    <property type="project" value="InterPro"/>
</dbReference>
<feature type="transmembrane region" description="Helical" evidence="7">
    <location>
        <begin position="158"/>
        <end position="176"/>
    </location>
</feature>
<dbReference type="PROSITE" id="PS50928">
    <property type="entry name" value="ABC_TM1"/>
    <property type="match status" value="1"/>
</dbReference>
<evidence type="ECO:0000256" key="3">
    <source>
        <dbReference type="ARBA" id="ARBA00022475"/>
    </source>
</evidence>
<evidence type="ECO:0000256" key="2">
    <source>
        <dbReference type="ARBA" id="ARBA00022448"/>
    </source>
</evidence>
<organism evidence="9">
    <name type="scientific">Caldilineaceae bacterium SB0661_bin_32</name>
    <dbReference type="NCBI Taxonomy" id="2605255"/>
    <lineage>
        <taxon>Bacteria</taxon>
        <taxon>Bacillati</taxon>
        <taxon>Chloroflexota</taxon>
        <taxon>Caldilineae</taxon>
        <taxon>Caldilineales</taxon>
        <taxon>Caldilineaceae</taxon>
    </lineage>
</organism>
<evidence type="ECO:0000259" key="8">
    <source>
        <dbReference type="PROSITE" id="PS50928"/>
    </source>
</evidence>
<keyword evidence="6 7" id="KW-0472">Membrane</keyword>
<proteinExistence type="inferred from homology"/>
<comment type="caution">
    <text evidence="9">The sequence shown here is derived from an EMBL/GenBank/DDBJ whole genome shotgun (WGS) entry which is preliminary data.</text>
</comment>
<dbReference type="PANTHER" id="PTHR43744:SF6">
    <property type="entry name" value="ABC TRANSPORTER PERMEASE PROTEIN YESQ-RELATED"/>
    <property type="match status" value="1"/>
</dbReference>
<evidence type="ECO:0000256" key="7">
    <source>
        <dbReference type="RuleBase" id="RU363032"/>
    </source>
</evidence>
<feature type="transmembrane region" description="Helical" evidence="7">
    <location>
        <begin position="94"/>
        <end position="117"/>
    </location>
</feature>
<gene>
    <name evidence="9" type="ORF">F4X14_07255</name>
</gene>
<feature type="transmembrane region" description="Helical" evidence="7">
    <location>
        <begin position="188"/>
        <end position="204"/>
    </location>
</feature>
<dbReference type="Pfam" id="PF00528">
    <property type="entry name" value="BPD_transp_1"/>
    <property type="match status" value="1"/>
</dbReference>
<dbReference type="GO" id="GO:0005886">
    <property type="term" value="C:plasma membrane"/>
    <property type="evidence" value="ECO:0007669"/>
    <property type="project" value="UniProtKB-SubCell"/>
</dbReference>
<dbReference type="Gene3D" id="1.10.3720.10">
    <property type="entry name" value="MetI-like"/>
    <property type="match status" value="1"/>
</dbReference>
<dbReference type="PANTHER" id="PTHR43744">
    <property type="entry name" value="ABC TRANSPORTER PERMEASE PROTEIN MG189-RELATED-RELATED"/>
    <property type="match status" value="1"/>
</dbReference>
<comment type="subcellular location">
    <subcellularLocation>
        <location evidence="1 7">Cell membrane</location>
        <topology evidence="1 7">Multi-pass membrane protein</topology>
    </subcellularLocation>
</comment>
<feature type="transmembrane region" description="Helical" evidence="7">
    <location>
        <begin position="24"/>
        <end position="46"/>
    </location>
</feature>
<sequence>MSGAAIGIGSARASVKRSRRTQSVLIHAILIAGGIIVMIPLAWMLSTSLKPPHQITKFPPIWIPDPFVWSNYIRAVTIFPVSFLVFIKNSMYMSLMITLGTVLSNAVVAFAFARLSFRGSRVLFIIVLSTMMLPQQVTMIPLFILFSKFGWINTYNPLIVPHFFANAYFVFLLRQFYTTIPRELDDAARIDGCGVIGLFLRILLPLSKPALGITAIFAFTWAWNEFLGPLIYLSRMETYPLAIALSFLRAAHGVLWSELMVVSFIAMLPPVLLFFVAQKHYIQGIVITGVKG</sequence>
<feature type="domain" description="ABC transmembrane type-1" evidence="8">
    <location>
        <begin position="87"/>
        <end position="277"/>
    </location>
</feature>
<evidence type="ECO:0000256" key="1">
    <source>
        <dbReference type="ARBA" id="ARBA00004651"/>
    </source>
</evidence>